<evidence type="ECO:0000313" key="3">
    <source>
        <dbReference type="Proteomes" id="UP000321389"/>
    </source>
</evidence>
<reference evidence="2" key="1">
    <citation type="submission" date="2020-04" db="EMBL/GenBank/DDBJ databases">
        <title>Nitratireductor sp. nov. isolated from mangrove soil.</title>
        <authorList>
            <person name="Ye Y."/>
        </authorList>
    </citation>
    <scope>NUCLEOTIDE SEQUENCE</scope>
    <source>
        <strain evidence="2">SY7</strain>
    </source>
</reference>
<evidence type="ECO:0000256" key="1">
    <source>
        <dbReference type="SAM" id="SignalP"/>
    </source>
</evidence>
<dbReference type="RefSeq" id="WP_146299116.1">
    <property type="nucleotide sequence ID" value="NZ_CP042301.2"/>
</dbReference>
<dbReference type="KEGG" id="niy:FQ775_08790"/>
<sequence length="90" mass="9546">MRNLLFVGAVVLAFFPAGASAQSTTTIKSNYCKNLFAQMSGKPAFKAFALSSNGRLCHAVWGSSSQEQANREAKAGCEGNGRSCLLISIR</sequence>
<organism evidence="2 3">
    <name type="scientific">Nitratireductor mangrovi</name>
    <dbReference type="NCBI Taxonomy" id="2599600"/>
    <lineage>
        <taxon>Bacteria</taxon>
        <taxon>Pseudomonadati</taxon>
        <taxon>Pseudomonadota</taxon>
        <taxon>Alphaproteobacteria</taxon>
        <taxon>Hyphomicrobiales</taxon>
        <taxon>Phyllobacteriaceae</taxon>
        <taxon>Nitratireductor</taxon>
    </lineage>
</organism>
<keyword evidence="3" id="KW-1185">Reference proteome</keyword>
<dbReference type="EMBL" id="CP042301">
    <property type="protein sequence ID" value="QDZ00468.1"/>
    <property type="molecule type" value="Genomic_DNA"/>
</dbReference>
<dbReference type="Proteomes" id="UP000321389">
    <property type="component" value="Chromosome"/>
</dbReference>
<proteinExistence type="predicted"/>
<feature type="chain" id="PRO_5022990855" description="DUF4189 domain-containing protein" evidence="1">
    <location>
        <begin position="22"/>
        <end position="90"/>
    </location>
</feature>
<accession>A0A5B8KYC1</accession>
<dbReference type="AlphaFoldDB" id="A0A5B8KYC1"/>
<feature type="signal peptide" evidence="1">
    <location>
        <begin position="1"/>
        <end position="21"/>
    </location>
</feature>
<gene>
    <name evidence="2" type="ORF">FQ775_08790</name>
</gene>
<protein>
    <recommendedName>
        <fullName evidence="4">DUF4189 domain-containing protein</fullName>
    </recommendedName>
</protein>
<evidence type="ECO:0008006" key="4">
    <source>
        <dbReference type="Google" id="ProtNLM"/>
    </source>
</evidence>
<dbReference type="OrthoDB" id="9947076at2"/>
<name>A0A5B8KYC1_9HYPH</name>
<keyword evidence="1" id="KW-0732">Signal</keyword>
<evidence type="ECO:0000313" key="2">
    <source>
        <dbReference type="EMBL" id="QDZ00468.1"/>
    </source>
</evidence>